<dbReference type="InterPro" id="IPR003428">
    <property type="entry name" value="MAM33"/>
</dbReference>
<dbReference type="GO" id="GO:0005759">
    <property type="term" value="C:mitochondrial matrix"/>
    <property type="evidence" value="ECO:0007669"/>
    <property type="project" value="InterPro"/>
</dbReference>
<feature type="region of interest" description="Disordered" evidence="1">
    <location>
        <begin position="155"/>
        <end position="176"/>
    </location>
</feature>
<keyword evidence="3" id="KW-1185">Reference proteome</keyword>
<dbReference type="Proteomes" id="UP000799440">
    <property type="component" value="Unassembled WGS sequence"/>
</dbReference>
<evidence type="ECO:0000256" key="1">
    <source>
        <dbReference type="SAM" id="MobiDB-lite"/>
    </source>
</evidence>
<dbReference type="GO" id="GO:0042256">
    <property type="term" value="P:cytosolic ribosome assembly"/>
    <property type="evidence" value="ECO:0007669"/>
    <property type="project" value="TreeGrafter"/>
</dbReference>
<protein>
    <submittedName>
        <fullName evidence="2">Mitochondrial glyco protein</fullName>
    </submittedName>
</protein>
<sequence length="318" mass="35922">MLALRNFARSAPRVARISTRAVRPQPSLFRQAAASQQPAWTSAPRLAASFHISAVRRQESDVQEELVAKLQSEISMEEDMKEDEDLSANIKEYLESSAFELHDKPGQQEVALTRTFGDEKIRVTFSTADLNNVQDAENEDNAFYDEEADEIMDAQSGGANTKGSINQGQKGDGNFRIAPEDRIAPADREELDDEFDEEAHQQQGFPARVNIRVERPGKGALSIEAVAQDGDFIIEDLAHFTTAELAEPQTAEQSWQRQSLYTGPPFGNLDEDLQILLEKYLEERGVNTRMALFVPDYIDHKEQKEYVRWLKNLKSFVE</sequence>
<dbReference type="Pfam" id="PF02330">
    <property type="entry name" value="MAM33"/>
    <property type="match status" value="1"/>
</dbReference>
<dbReference type="AlphaFoldDB" id="A0A6A6VSN4"/>
<accession>A0A6A6VSN4</accession>
<gene>
    <name evidence="2" type="ORF">M011DRAFT_455064</name>
</gene>
<evidence type="ECO:0000313" key="3">
    <source>
        <dbReference type="Proteomes" id="UP000799440"/>
    </source>
</evidence>
<reference evidence="2" key="1">
    <citation type="journal article" date="2020" name="Stud. Mycol.">
        <title>101 Dothideomycetes genomes: a test case for predicting lifestyles and emergence of pathogens.</title>
        <authorList>
            <person name="Haridas S."/>
            <person name="Albert R."/>
            <person name="Binder M."/>
            <person name="Bloem J."/>
            <person name="Labutti K."/>
            <person name="Salamov A."/>
            <person name="Andreopoulos B."/>
            <person name="Baker S."/>
            <person name="Barry K."/>
            <person name="Bills G."/>
            <person name="Bluhm B."/>
            <person name="Cannon C."/>
            <person name="Castanera R."/>
            <person name="Culley D."/>
            <person name="Daum C."/>
            <person name="Ezra D."/>
            <person name="Gonzalez J."/>
            <person name="Henrissat B."/>
            <person name="Kuo A."/>
            <person name="Liang C."/>
            <person name="Lipzen A."/>
            <person name="Lutzoni F."/>
            <person name="Magnuson J."/>
            <person name="Mondo S."/>
            <person name="Nolan M."/>
            <person name="Ohm R."/>
            <person name="Pangilinan J."/>
            <person name="Park H.-J."/>
            <person name="Ramirez L."/>
            <person name="Alfaro M."/>
            <person name="Sun H."/>
            <person name="Tritt A."/>
            <person name="Yoshinaga Y."/>
            <person name="Zwiers L.-H."/>
            <person name="Turgeon B."/>
            <person name="Goodwin S."/>
            <person name="Spatafora J."/>
            <person name="Crous P."/>
            <person name="Grigoriev I."/>
        </authorList>
    </citation>
    <scope>NUCLEOTIDE SEQUENCE</scope>
    <source>
        <strain evidence="2">CBS 119925</strain>
    </source>
</reference>
<feature type="compositionally biased region" description="Polar residues" evidence="1">
    <location>
        <begin position="157"/>
        <end position="169"/>
    </location>
</feature>
<dbReference type="PANTHER" id="PTHR10826:SF1">
    <property type="entry name" value="COMPLEMENT COMPONENT 1 Q SUBCOMPONENT-BINDING PROTEIN, MITOCHONDRIAL"/>
    <property type="match status" value="1"/>
</dbReference>
<dbReference type="EMBL" id="MU006561">
    <property type="protein sequence ID" value="KAF2752257.1"/>
    <property type="molecule type" value="Genomic_DNA"/>
</dbReference>
<dbReference type="OrthoDB" id="278212at2759"/>
<evidence type="ECO:0000313" key="2">
    <source>
        <dbReference type="EMBL" id="KAF2752257.1"/>
    </source>
</evidence>
<dbReference type="InterPro" id="IPR036561">
    <property type="entry name" value="MAM33_sf"/>
</dbReference>
<name>A0A6A6VSN4_9PLEO</name>
<organism evidence="2 3">
    <name type="scientific">Sporormia fimetaria CBS 119925</name>
    <dbReference type="NCBI Taxonomy" id="1340428"/>
    <lineage>
        <taxon>Eukaryota</taxon>
        <taxon>Fungi</taxon>
        <taxon>Dikarya</taxon>
        <taxon>Ascomycota</taxon>
        <taxon>Pezizomycotina</taxon>
        <taxon>Dothideomycetes</taxon>
        <taxon>Pleosporomycetidae</taxon>
        <taxon>Pleosporales</taxon>
        <taxon>Sporormiaceae</taxon>
        <taxon>Sporormia</taxon>
    </lineage>
</organism>
<dbReference type="PANTHER" id="PTHR10826">
    <property type="entry name" value="COMPLEMENT COMPONENT 1"/>
    <property type="match status" value="1"/>
</dbReference>
<dbReference type="SUPFAM" id="SSF54529">
    <property type="entry name" value="Mitochondrial glycoprotein MAM33-like"/>
    <property type="match status" value="1"/>
</dbReference>
<dbReference type="Gene3D" id="3.10.280.10">
    <property type="entry name" value="Mitochondrial glycoprotein"/>
    <property type="match status" value="1"/>
</dbReference>
<proteinExistence type="predicted"/>